<evidence type="ECO:0000313" key="2">
    <source>
        <dbReference type="Proteomes" id="UP000704762"/>
    </source>
</evidence>
<evidence type="ECO:0000313" key="1">
    <source>
        <dbReference type="EMBL" id="MBM7797491.1"/>
    </source>
</evidence>
<evidence type="ECO:0008006" key="3">
    <source>
        <dbReference type="Google" id="ProtNLM"/>
    </source>
</evidence>
<dbReference type="RefSeq" id="WP_204916168.1">
    <property type="nucleotide sequence ID" value="NZ_BAAAQP010000011.1"/>
</dbReference>
<protein>
    <recommendedName>
        <fullName evidence="3">Bacteriocin biosynthesis cyclodehydratase domain-containing protein</fullName>
    </recommendedName>
</protein>
<dbReference type="SUPFAM" id="SSF69572">
    <property type="entry name" value="Activating enzymes of the ubiquitin-like proteins"/>
    <property type="match status" value="1"/>
</dbReference>
<keyword evidence="2" id="KW-1185">Reference proteome</keyword>
<accession>A0ABS2RH26</accession>
<sequence>MDSIEAPFRYPRVRPDAPVLRRNDDEVQIGLPGQPALILLARAPIEKLLVLADGCHHLHEIRRRAPQLGVETRLLDSSLRLLQQAGLVAEAELERPALAERRLRLVGAGSMARPLAELLVAAGIGVLHISDEQPVDPAVYPSAGVAASMAEALRGLLARSASTPEPRTAVRVADHWSKPEHLQTDLTVVACDAPEPDRVVAAHLMRLDRPHLFLRVNGAGAVVGPLVVPGQTACLNCTDLVRRDHDRAWPTLLGQLSRIRMTPDPVSAQWAASVAATQVLAFLYGARPQTLGATLEVRPPGFALEVRRWPQHPGCGCAWGFTAQWSP</sequence>
<dbReference type="Proteomes" id="UP000704762">
    <property type="component" value="Unassembled WGS sequence"/>
</dbReference>
<comment type="caution">
    <text evidence="1">The sequence shown here is derived from an EMBL/GenBank/DDBJ whole genome shotgun (WGS) entry which is preliminary data.</text>
</comment>
<reference evidence="1 2" key="1">
    <citation type="submission" date="2021-01" db="EMBL/GenBank/DDBJ databases">
        <title>Sequencing the genomes of 1000 actinobacteria strains.</title>
        <authorList>
            <person name="Klenk H.-P."/>
        </authorList>
    </citation>
    <scope>NUCLEOTIDE SEQUENCE [LARGE SCALE GENOMIC DNA]</scope>
    <source>
        <strain evidence="1 2">DSM 18662</strain>
    </source>
</reference>
<dbReference type="Gene3D" id="3.40.50.720">
    <property type="entry name" value="NAD(P)-binding Rossmann-like Domain"/>
    <property type="match status" value="1"/>
</dbReference>
<dbReference type="EMBL" id="JAFBCF010000001">
    <property type="protein sequence ID" value="MBM7797491.1"/>
    <property type="molecule type" value="Genomic_DNA"/>
</dbReference>
<name>A0ABS2RH26_9ACTN</name>
<dbReference type="InterPro" id="IPR035985">
    <property type="entry name" value="Ubiquitin-activating_enz"/>
</dbReference>
<organism evidence="1 2">
    <name type="scientific">Microlunatus panaciterrae</name>
    <dbReference type="NCBI Taxonomy" id="400768"/>
    <lineage>
        <taxon>Bacteria</taxon>
        <taxon>Bacillati</taxon>
        <taxon>Actinomycetota</taxon>
        <taxon>Actinomycetes</taxon>
        <taxon>Propionibacteriales</taxon>
        <taxon>Propionibacteriaceae</taxon>
        <taxon>Microlunatus</taxon>
    </lineage>
</organism>
<proteinExistence type="predicted"/>
<gene>
    <name evidence="1" type="ORF">JOE57_000412</name>
</gene>